<dbReference type="Proteomes" id="UP001153148">
    <property type="component" value="Unassembled WGS sequence"/>
</dbReference>
<name>A0ABN7PIM4_TIMPD</name>
<comment type="caution">
    <text evidence="1">The sequence shown here is derived from an EMBL/GenBank/DDBJ whole genome shotgun (WGS) entry which is preliminary data.</text>
</comment>
<accession>A0ABN7PIM4</accession>
<reference evidence="1" key="1">
    <citation type="submission" date="2021-03" db="EMBL/GenBank/DDBJ databases">
        <authorList>
            <person name="Tran Van P."/>
        </authorList>
    </citation>
    <scope>NUCLEOTIDE SEQUENCE</scope>
</reference>
<evidence type="ECO:0000313" key="1">
    <source>
        <dbReference type="EMBL" id="CAG2066979.1"/>
    </source>
</evidence>
<evidence type="ECO:0000313" key="2">
    <source>
        <dbReference type="Proteomes" id="UP001153148"/>
    </source>
</evidence>
<organism evidence="1 2">
    <name type="scientific">Timema podura</name>
    <name type="common">Walking stick</name>
    <dbReference type="NCBI Taxonomy" id="61482"/>
    <lineage>
        <taxon>Eukaryota</taxon>
        <taxon>Metazoa</taxon>
        <taxon>Ecdysozoa</taxon>
        <taxon>Arthropoda</taxon>
        <taxon>Hexapoda</taxon>
        <taxon>Insecta</taxon>
        <taxon>Pterygota</taxon>
        <taxon>Neoptera</taxon>
        <taxon>Polyneoptera</taxon>
        <taxon>Phasmatodea</taxon>
        <taxon>Timematodea</taxon>
        <taxon>Timematoidea</taxon>
        <taxon>Timematidae</taxon>
        <taxon>Timema</taxon>
    </lineage>
</organism>
<sequence>MEVDHVACIFGSFSRRRESQDVSAAKRRSLMQGPTTSSPRRMFLADSSSKFLCPRCKRVHGSVMFQDVVGR</sequence>
<dbReference type="EMBL" id="CAJPIN010061633">
    <property type="protein sequence ID" value="CAG2066979.1"/>
    <property type="molecule type" value="Genomic_DNA"/>
</dbReference>
<proteinExistence type="predicted"/>
<gene>
    <name evidence="1" type="ORF">TPAB3V08_LOCUS13922</name>
</gene>
<protein>
    <submittedName>
        <fullName evidence="1">Uncharacterized protein</fullName>
    </submittedName>
</protein>
<keyword evidence="2" id="KW-1185">Reference proteome</keyword>